<dbReference type="PANTHER" id="PTHR30582">
    <property type="entry name" value="L,D-TRANSPEPTIDASE"/>
    <property type="match status" value="1"/>
</dbReference>
<dbReference type="Pfam" id="PF03734">
    <property type="entry name" value="YkuD"/>
    <property type="match status" value="1"/>
</dbReference>
<evidence type="ECO:0000256" key="1">
    <source>
        <dbReference type="ARBA" id="ARBA00004752"/>
    </source>
</evidence>
<keyword evidence="7" id="KW-0812">Transmembrane</keyword>
<dbReference type="EMBL" id="BAAANC010000002">
    <property type="protein sequence ID" value="GAA1532008.1"/>
    <property type="molecule type" value="Genomic_DNA"/>
</dbReference>
<dbReference type="InterPro" id="IPR038063">
    <property type="entry name" value="Transpep_catalytic_dom"/>
</dbReference>
<evidence type="ECO:0000256" key="2">
    <source>
        <dbReference type="ARBA" id="ARBA00022679"/>
    </source>
</evidence>
<evidence type="ECO:0000313" key="10">
    <source>
        <dbReference type="Proteomes" id="UP001500363"/>
    </source>
</evidence>
<name>A0ABP4LV74_9ACTN</name>
<dbReference type="InterPro" id="IPR050979">
    <property type="entry name" value="LD-transpeptidase"/>
</dbReference>
<dbReference type="InterPro" id="IPR036366">
    <property type="entry name" value="PGBDSf"/>
</dbReference>
<evidence type="ECO:0000259" key="8">
    <source>
        <dbReference type="PROSITE" id="PS52029"/>
    </source>
</evidence>
<gene>
    <name evidence="9" type="ORF">GCM10009741_37860</name>
</gene>
<dbReference type="Pfam" id="PF01471">
    <property type="entry name" value="PG_binding_1"/>
    <property type="match status" value="1"/>
</dbReference>
<dbReference type="InterPro" id="IPR005490">
    <property type="entry name" value="LD_TPept_cat_dom"/>
</dbReference>
<keyword evidence="10" id="KW-1185">Reference proteome</keyword>
<dbReference type="InterPro" id="IPR036365">
    <property type="entry name" value="PGBD-like_sf"/>
</dbReference>
<dbReference type="CDD" id="cd16913">
    <property type="entry name" value="YkuD_like"/>
    <property type="match status" value="1"/>
</dbReference>
<dbReference type="Proteomes" id="UP001500363">
    <property type="component" value="Unassembled WGS sequence"/>
</dbReference>
<dbReference type="Gene3D" id="1.10.101.10">
    <property type="entry name" value="PGBD-like superfamily/PGBD"/>
    <property type="match status" value="1"/>
</dbReference>
<keyword evidence="5 6" id="KW-0961">Cell wall biogenesis/degradation</keyword>
<feature type="domain" description="L,D-TPase catalytic" evidence="8">
    <location>
        <begin position="193"/>
        <end position="305"/>
    </location>
</feature>
<comment type="pathway">
    <text evidence="1 6">Cell wall biogenesis; peptidoglycan biosynthesis.</text>
</comment>
<protein>
    <recommendedName>
        <fullName evidence="8">L,D-TPase catalytic domain-containing protein</fullName>
    </recommendedName>
</protein>
<feature type="active site" description="Proton donor/acceptor" evidence="6">
    <location>
        <position position="263"/>
    </location>
</feature>
<sequence>MWVGANHWAGEGVPVGTGDKLNEGYAMRARNWVRKASAVRHVLAGMVVAAAATGLVVYGLNGSGSEASAAPAAPVASTDLKTVPFEVSGELPIYPKALWSNGASSADVRKVEARLIQLKLLDKRWLDNSFGTMTRTAVKKFQASKGIPELGYVDQNTWDQLKAATHEPTQKELFPPAPVVDGKKLDQRCATGTALCIDKSSRKLRYVVDGVVKLQFDVRFGAQKTATREGAFSVGWKSRNHVSKLYDSPMPYAMFFSGGQAVHYSSDFAARGYAGASHGCVNVRDLAKIKWLFDQVKVGDKVIVYRS</sequence>
<comment type="caution">
    <text evidence="9">The sequence shown here is derived from an EMBL/GenBank/DDBJ whole genome shotgun (WGS) entry which is preliminary data.</text>
</comment>
<keyword evidence="2" id="KW-0808">Transferase</keyword>
<reference evidence="10" key="1">
    <citation type="journal article" date="2019" name="Int. J. Syst. Evol. Microbiol.">
        <title>The Global Catalogue of Microorganisms (GCM) 10K type strain sequencing project: providing services to taxonomists for standard genome sequencing and annotation.</title>
        <authorList>
            <consortium name="The Broad Institute Genomics Platform"/>
            <consortium name="The Broad Institute Genome Sequencing Center for Infectious Disease"/>
            <person name="Wu L."/>
            <person name="Ma J."/>
        </authorList>
    </citation>
    <scope>NUCLEOTIDE SEQUENCE [LARGE SCALE GENOMIC DNA]</scope>
    <source>
        <strain evidence="10">JCM 14303</strain>
    </source>
</reference>
<feature type="transmembrane region" description="Helical" evidence="7">
    <location>
        <begin position="38"/>
        <end position="60"/>
    </location>
</feature>
<evidence type="ECO:0000256" key="4">
    <source>
        <dbReference type="ARBA" id="ARBA00022984"/>
    </source>
</evidence>
<evidence type="ECO:0000313" key="9">
    <source>
        <dbReference type="EMBL" id="GAA1532008.1"/>
    </source>
</evidence>
<dbReference type="PANTHER" id="PTHR30582:SF33">
    <property type="entry name" value="EXPORTED PROTEIN"/>
    <property type="match status" value="1"/>
</dbReference>
<dbReference type="InterPro" id="IPR002477">
    <property type="entry name" value="Peptidoglycan-bd-like"/>
</dbReference>
<keyword evidence="3 6" id="KW-0133">Cell shape</keyword>
<evidence type="ECO:0000256" key="3">
    <source>
        <dbReference type="ARBA" id="ARBA00022960"/>
    </source>
</evidence>
<feature type="active site" description="Nucleophile" evidence="6">
    <location>
        <position position="280"/>
    </location>
</feature>
<keyword evidence="7" id="KW-1133">Transmembrane helix</keyword>
<organism evidence="9 10">
    <name type="scientific">Kribbella lupini</name>
    <dbReference type="NCBI Taxonomy" id="291602"/>
    <lineage>
        <taxon>Bacteria</taxon>
        <taxon>Bacillati</taxon>
        <taxon>Actinomycetota</taxon>
        <taxon>Actinomycetes</taxon>
        <taxon>Propionibacteriales</taxon>
        <taxon>Kribbellaceae</taxon>
        <taxon>Kribbella</taxon>
    </lineage>
</organism>
<accession>A0ABP4LV74</accession>
<dbReference type="Gene3D" id="2.40.440.10">
    <property type="entry name" value="L,D-transpeptidase catalytic domain-like"/>
    <property type="match status" value="1"/>
</dbReference>
<keyword evidence="7" id="KW-0472">Membrane</keyword>
<proteinExistence type="predicted"/>
<evidence type="ECO:0000256" key="5">
    <source>
        <dbReference type="ARBA" id="ARBA00023316"/>
    </source>
</evidence>
<evidence type="ECO:0000256" key="7">
    <source>
        <dbReference type="SAM" id="Phobius"/>
    </source>
</evidence>
<keyword evidence="4 6" id="KW-0573">Peptidoglycan synthesis</keyword>
<dbReference type="SUPFAM" id="SSF141523">
    <property type="entry name" value="L,D-transpeptidase catalytic domain-like"/>
    <property type="match status" value="1"/>
</dbReference>
<dbReference type="PROSITE" id="PS52029">
    <property type="entry name" value="LD_TPASE"/>
    <property type="match status" value="1"/>
</dbReference>
<evidence type="ECO:0000256" key="6">
    <source>
        <dbReference type="PROSITE-ProRule" id="PRU01373"/>
    </source>
</evidence>
<dbReference type="SUPFAM" id="SSF47090">
    <property type="entry name" value="PGBD-like"/>
    <property type="match status" value="1"/>
</dbReference>